<feature type="transmembrane region" description="Helical" evidence="7">
    <location>
        <begin position="628"/>
        <end position="649"/>
    </location>
</feature>
<dbReference type="Proteomes" id="UP000749293">
    <property type="component" value="Unassembled WGS sequence"/>
</dbReference>
<feature type="compositionally biased region" description="Basic and acidic residues" evidence="6">
    <location>
        <begin position="217"/>
        <end position="237"/>
    </location>
</feature>
<reference evidence="9" key="1">
    <citation type="submission" date="2020-03" db="EMBL/GenBank/DDBJ databases">
        <title>Site-based positive gene gene selection in Geosmithia morbida across the United States reveals a broad range of putative effectors and factors for local host and environmental adapation.</title>
        <authorList>
            <person name="Onufrak A."/>
            <person name="Murdoch R.W."/>
            <person name="Gazis R."/>
            <person name="Huff M."/>
            <person name="Staton M."/>
            <person name="Klingeman W."/>
            <person name="Hadziabdic D."/>
        </authorList>
    </citation>
    <scope>NUCLEOTIDE SEQUENCE</scope>
    <source>
        <strain evidence="9">1262</strain>
    </source>
</reference>
<dbReference type="SUPFAM" id="SSF103473">
    <property type="entry name" value="MFS general substrate transporter"/>
    <property type="match status" value="1"/>
</dbReference>
<dbReference type="Gene3D" id="3.10.490.10">
    <property type="entry name" value="Gamma-glutamyl cyclotransferase-like"/>
    <property type="match status" value="1"/>
</dbReference>
<evidence type="ECO:0000256" key="5">
    <source>
        <dbReference type="ARBA" id="ARBA00023136"/>
    </source>
</evidence>
<comment type="caution">
    <text evidence="9">The sequence shown here is derived from an EMBL/GenBank/DDBJ whole genome shotgun (WGS) entry which is preliminary data.</text>
</comment>
<dbReference type="AlphaFoldDB" id="A0A9P4YU90"/>
<keyword evidence="10" id="KW-1185">Reference proteome</keyword>
<feature type="domain" description="Major facilitator superfamily (MFS) profile" evidence="8">
    <location>
        <begin position="265"/>
        <end position="762"/>
    </location>
</feature>
<evidence type="ECO:0000256" key="4">
    <source>
        <dbReference type="ARBA" id="ARBA00022989"/>
    </source>
</evidence>
<comment type="subcellular location">
    <subcellularLocation>
        <location evidence="1">Membrane</location>
        <topology evidence="1">Multi-pass membrane protein</topology>
    </subcellularLocation>
</comment>
<gene>
    <name evidence="9" type="ORF">GMORB2_6753</name>
</gene>
<dbReference type="SUPFAM" id="SSF110857">
    <property type="entry name" value="Gamma-glutamyl cyclotransferase-like"/>
    <property type="match status" value="1"/>
</dbReference>
<evidence type="ECO:0000313" key="10">
    <source>
        <dbReference type="Proteomes" id="UP000749293"/>
    </source>
</evidence>
<dbReference type="CDD" id="cd06661">
    <property type="entry name" value="GGCT_like"/>
    <property type="match status" value="1"/>
</dbReference>
<name>A0A9P4YU90_9HYPO</name>
<dbReference type="Gene3D" id="1.20.1250.20">
    <property type="entry name" value="MFS general substrate transporter like domains"/>
    <property type="match status" value="1"/>
</dbReference>
<dbReference type="InterPro" id="IPR013024">
    <property type="entry name" value="GGCT-like"/>
</dbReference>
<feature type="transmembrane region" description="Helical" evidence="7">
    <location>
        <begin position="563"/>
        <end position="582"/>
    </location>
</feature>
<dbReference type="PANTHER" id="PTHR48022:SF5">
    <property type="entry name" value="ALPHA-GLUCOSIDES PERMEASE MPH2-RELATED"/>
    <property type="match status" value="1"/>
</dbReference>
<dbReference type="PANTHER" id="PTHR48022">
    <property type="entry name" value="PLASTIDIC GLUCOSE TRANSPORTER 4"/>
    <property type="match status" value="1"/>
</dbReference>
<dbReference type="InterPro" id="IPR036568">
    <property type="entry name" value="GGCT-like_sf"/>
</dbReference>
<dbReference type="InterPro" id="IPR036259">
    <property type="entry name" value="MFS_trans_sf"/>
</dbReference>
<protein>
    <submittedName>
        <fullName evidence="9">MFS transporter, SP family,ral alpha glucoside:H+ symporter</fullName>
    </submittedName>
</protein>
<organism evidence="9 10">
    <name type="scientific">Geosmithia morbida</name>
    <dbReference type="NCBI Taxonomy" id="1094350"/>
    <lineage>
        <taxon>Eukaryota</taxon>
        <taxon>Fungi</taxon>
        <taxon>Dikarya</taxon>
        <taxon>Ascomycota</taxon>
        <taxon>Pezizomycotina</taxon>
        <taxon>Sordariomycetes</taxon>
        <taxon>Hypocreomycetidae</taxon>
        <taxon>Hypocreales</taxon>
        <taxon>Bionectriaceae</taxon>
        <taxon>Geosmithia</taxon>
    </lineage>
</organism>
<evidence type="ECO:0000259" key="8">
    <source>
        <dbReference type="PROSITE" id="PS50850"/>
    </source>
</evidence>
<feature type="transmembrane region" description="Helical" evidence="7">
    <location>
        <begin position="390"/>
        <end position="414"/>
    </location>
</feature>
<keyword evidence="3 7" id="KW-0812">Transmembrane</keyword>
<dbReference type="InterPro" id="IPR050360">
    <property type="entry name" value="MFS_Sugar_Transporters"/>
</dbReference>
<accession>A0A9P4YU90</accession>
<comment type="similarity">
    <text evidence="2">Belongs to the major facilitator superfamily. Sugar transporter (TC 2.A.1.1) family.</text>
</comment>
<feature type="transmembrane region" description="Helical" evidence="7">
    <location>
        <begin position="602"/>
        <end position="621"/>
    </location>
</feature>
<keyword evidence="5 7" id="KW-0472">Membrane</keyword>
<evidence type="ECO:0000256" key="3">
    <source>
        <dbReference type="ARBA" id="ARBA00022692"/>
    </source>
</evidence>
<dbReference type="InterPro" id="IPR020846">
    <property type="entry name" value="MFS_dom"/>
</dbReference>
<feature type="transmembrane region" description="Helical" evidence="7">
    <location>
        <begin position="357"/>
        <end position="378"/>
    </location>
</feature>
<dbReference type="EMBL" id="JAANYQ010000007">
    <property type="protein sequence ID" value="KAF4123203.1"/>
    <property type="molecule type" value="Genomic_DNA"/>
</dbReference>
<sequence>MRRSLNLRVIVVRKLGLRIVTCCKDIRAQESSMTITGDHPNEILYFAFGSNLSTQQMLRRCPSSTPVGLAHLAGWSWIINERGFANIIPDELLSLSESLTAYSSPGGEPPAKSSRGGVYGLLYLLPPADEERLDRCENVPVAYGKQHVDVLWERDASGKPLPKPEKVKALAYVDTERVRGSRPKEEYVARMRRGIDEVVKDWGLDDPISAAASSRRSRPERADELSPPRPTGHPDHRDAAARAARHEQTMTFRYAVVHYKPALLWATLMASTAVMEGYGVGIVSTFFSFQPFARFYGSSSKPGGQLTPFNDADRDGRLDSALLTSWQTAIAAGIAAGQVVGILAAPTLTSRLGYRRTALLGLSTAALVLLIPSASSFVGAPPDSTDLRVGLFLAGEVLLGIPWGLFQGISVPYISDVTPLKVRGPATTLVSAFSTSGQLLGAVVLRSTEELGLGPEQLTSSGLRRDTWAFRIPMLLQYAWVLPLLALFLMLPESPLSLLQHGRPREASASIRRLSSDPRLDAEATLDALRLAGRLAGGGGGGGSRDTGFLACFKHGNLRRTEITVMVYLTQQSVGLPLLYYASKVLQNAGVTEGNSILVNLGMHFMCVLATFASIPVLRLYRRRTAWIGGLSGTIACLVAIGVSGFYANSRLGAVMGWVIAAFIVGLAVVFNLTIGPMGYAIASEVPTTRLKGPTNSMARAALLVLVMGLEARAALVWVVTAVVALAWAYIRLPETKDRTPAEVDTMFETRVPARKWSTTRL</sequence>
<dbReference type="GO" id="GO:0005351">
    <property type="term" value="F:carbohydrate:proton symporter activity"/>
    <property type="evidence" value="ECO:0007669"/>
    <property type="project" value="TreeGrafter"/>
</dbReference>
<feature type="transmembrane region" description="Helical" evidence="7">
    <location>
        <begin position="326"/>
        <end position="345"/>
    </location>
</feature>
<keyword evidence="4 7" id="KW-1133">Transmembrane helix</keyword>
<feature type="transmembrane region" description="Helical" evidence="7">
    <location>
        <begin position="655"/>
        <end position="682"/>
    </location>
</feature>
<evidence type="ECO:0000256" key="2">
    <source>
        <dbReference type="ARBA" id="ARBA00010992"/>
    </source>
</evidence>
<evidence type="ECO:0000256" key="7">
    <source>
        <dbReference type="SAM" id="Phobius"/>
    </source>
</evidence>
<dbReference type="InterPro" id="IPR005828">
    <property type="entry name" value="MFS_sugar_transport-like"/>
</dbReference>
<dbReference type="GeneID" id="55972976"/>
<feature type="transmembrane region" description="Helical" evidence="7">
    <location>
        <begin position="262"/>
        <end position="289"/>
    </location>
</feature>
<evidence type="ECO:0000256" key="6">
    <source>
        <dbReference type="SAM" id="MobiDB-lite"/>
    </source>
</evidence>
<dbReference type="RefSeq" id="XP_035321855.1">
    <property type="nucleotide sequence ID" value="XM_035468721.1"/>
</dbReference>
<evidence type="ECO:0000256" key="1">
    <source>
        <dbReference type="ARBA" id="ARBA00004141"/>
    </source>
</evidence>
<dbReference type="PROSITE" id="PS50850">
    <property type="entry name" value="MFS"/>
    <property type="match status" value="1"/>
</dbReference>
<dbReference type="OrthoDB" id="2924818at2759"/>
<evidence type="ECO:0000313" key="9">
    <source>
        <dbReference type="EMBL" id="KAF4123203.1"/>
    </source>
</evidence>
<dbReference type="Pfam" id="PF00083">
    <property type="entry name" value="Sugar_tr"/>
    <property type="match status" value="1"/>
</dbReference>
<feature type="region of interest" description="Disordered" evidence="6">
    <location>
        <begin position="210"/>
        <end position="237"/>
    </location>
</feature>
<dbReference type="GO" id="GO:0016020">
    <property type="term" value="C:membrane"/>
    <property type="evidence" value="ECO:0007669"/>
    <property type="project" value="UniProtKB-SubCell"/>
</dbReference>
<proteinExistence type="inferred from homology"/>
<feature type="transmembrane region" description="Helical" evidence="7">
    <location>
        <begin position="468"/>
        <end position="491"/>
    </location>
</feature>
<feature type="transmembrane region" description="Helical" evidence="7">
    <location>
        <begin position="703"/>
        <end position="731"/>
    </location>
</feature>